<comment type="caution">
    <text evidence="2">The sequence shown here is derived from an EMBL/GenBank/DDBJ whole genome shotgun (WGS) entry which is preliminary data.</text>
</comment>
<dbReference type="EMBL" id="JASSZA010000001">
    <property type="protein sequence ID" value="KAK2118774.1"/>
    <property type="molecule type" value="Genomic_DNA"/>
</dbReference>
<feature type="compositionally biased region" description="Basic and acidic residues" evidence="1">
    <location>
        <begin position="1"/>
        <end position="10"/>
    </location>
</feature>
<evidence type="ECO:0000256" key="1">
    <source>
        <dbReference type="SAM" id="MobiDB-lite"/>
    </source>
</evidence>
<reference evidence="2 3" key="1">
    <citation type="submission" date="2023-05" db="EMBL/GenBank/DDBJ databases">
        <title>B98-5 Cell Line De Novo Hybrid Assembly: An Optical Mapping Approach.</title>
        <authorList>
            <person name="Kananen K."/>
            <person name="Auerbach J.A."/>
            <person name="Kautto E."/>
            <person name="Blachly J.S."/>
        </authorList>
    </citation>
    <scope>NUCLEOTIDE SEQUENCE [LARGE SCALE GENOMIC DNA]</scope>
    <source>
        <strain evidence="2">B95-8</strain>
        <tissue evidence="2">Cell line</tissue>
    </source>
</reference>
<evidence type="ECO:0000313" key="3">
    <source>
        <dbReference type="Proteomes" id="UP001266305"/>
    </source>
</evidence>
<protein>
    <submittedName>
        <fullName evidence="2">Uncharacterized protein</fullName>
    </submittedName>
</protein>
<name>A0ABQ9WAW1_SAGOE</name>
<organism evidence="2 3">
    <name type="scientific">Saguinus oedipus</name>
    <name type="common">Cotton-top tamarin</name>
    <name type="synonym">Oedipomidas oedipus</name>
    <dbReference type="NCBI Taxonomy" id="9490"/>
    <lineage>
        <taxon>Eukaryota</taxon>
        <taxon>Metazoa</taxon>
        <taxon>Chordata</taxon>
        <taxon>Craniata</taxon>
        <taxon>Vertebrata</taxon>
        <taxon>Euteleostomi</taxon>
        <taxon>Mammalia</taxon>
        <taxon>Eutheria</taxon>
        <taxon>Euarchontoglires</taxon>
        <taxon>Primates</taxon>
        <taxon>Haplorrhini</taxon>
        <taxon>Platyrrhini</taxon>
        <taxon>Cebidae</taxon>
        <taxon>Callitrichinae</taxon>
        <taxon>Saguinus</taxon>
    </lineage>
</organism>
<evidence type="ECO:0000313" key="2">
    <source>
        <dbReference type="EMBL" id="KAK2118774.1"/>
    </source>
</evidence>
<feature type="region of interest" description="Disordered" evidence="1">
    <location>
        <begin position="1"/>
        <end position="20"/>
    </location>
</feature>
<dbReference type="Proteomes" id="UP001266305">
    <property type="component" value="Unassembled WGS sequence"/>
</dbReference>
<proteinExistence type="predicted"/>
<gene>
    <name evidence="2" type="ORF">P7K49_000160</name>
</gene>
<sequence>MSWETQKKCEAQPLSPAESDLDGISLSDALLEERLLSLHTQDRTIVHSAHICLILGFVTLLTSQTLGILAEWACALTEYDLRIVSAPVGHMEPPWTSSGYLRAWGGGTKDCTFLYGAERGELLSSDGPHQAEPSLLMMHCVCLARVTWQGIHVLSGAAACVVDMCGPFLGVLSCPLGMKKAVRQTQSLQL</sequence>
<accession>A0ABQ9WAW1</accession>
<keyword evidence="3" id="KW-1185">Reference proteome</keyword>